<evidence type="ECO:0000256" key="2">
    <source>
        <dbReference type="ARBA" id="ARBA00022982"/>
    </source>
</evidence>
<accession>A0A445MWR5</accession>
<name>A0A445MWR5_9BACT</name>
<keyword evidence="3" id="KW-0285">Flavoprotein</keyword>
<feature type="binding site" evidence="3">
    <location>
        <begin position="209"/>
        <end position="210"/>
    </location>
    <ligand>
        <name>FAD</name>
        <dbReference type="ChEBI" id="CHEBI:57692"/>
    </ligand>
</feature>
<dbReference type="InterPro" id="IPR029035">
    <property type="entry name" value="DHS-like_NAD/FAD-binding_dom"/>
</dbReference>
<feature type="binding site" evidence="3">
    <location>
        <position position="184"/>
    </location>
    <ligand>
        <name>FAD</name>
        <dbReference type="ChEBI" id="CHEBI:57692"/>
    </ligand>
</feature>
<evidence type="ECO:0000256" key="1">
    <source>
        <dbReference type="ARBA" id="ARBA00005817"/>
    </source>
</evidence>
<dbReference type="InterPro" id="IPR014731">
    <property type="entry name" value="ETF_asu_C"/>
</dbReference>
<sequence length="295" mass="31389">MKTLIVEKIDQNRLGELVTVSRLFCEKPDLVALGEGAVPAGFGKAFQADNRIGANLVSPLAELIRQEAYEMILLSASTEGNGVASCLAAILSAPIVSEVTGISNDQVIEKPIYGGKALARYKINKTPSVLTIRRKYFEKAVLDGTMASTPLNISTRPVTLIDEIEQKTEGVPLEDAEFIATGGRGMGSADNFAMLKEMIDLLKGAVGASRGAVDEGWMPPQLQIGQTGKIVAPTVYFAVGVSGASQHLAGISNAKCVVAINKDEEANIFNRARFGIVEDYKKVIPAIIKVLKAEG</sequence>
<comment type="similarity">
    <text evidence="1">Belongs to the ETF alpha-subunit/FixB family.</text>
</comment>
<gene>
    <name evidence="5" type="primary">etfA</name>
    <name evidence="5" type="ORF">PITCH_A20002</name>
</gene>
<dbReference type="SUPFAM" id="SSF52467">
    <property type="entry name" value="DHS-like NAD/FAD-binding domain"/>
    <property type="match status" value="1"/>
</dbReference>
<evidence type="ECO:0000259" key="4">
    <source>
        <dbReference type="SMART" id="SM00893"/>
    </source>
</evidence>
<protein>
    <submittedName>
        <fullName evidence="5">Electron transfer flavoprotein subunit alpha</fullName>
    </submittedName>
</protein>
<evidence type="ECO:0000256" key="3">
    <source>
        <dbReference type="PIRSR" id="PIRSR000089-1"/>
    </source>
</evidence>
<proteinExistence type="inferred from homology"/>
<dbReference type="Pfam" id="PF01012">
    <property type="entry name" value="ETF"/>
    <property type="match status" value="1"/>
</dbReference>
<reference evidence="5" key="1">
    <citation type="submission" date="2018-01" db="EMBL/GenBank/DDBJ databases">
        <authorList>
            <person name="Regsiter A."/>
            <person name="William W."/>
        </authorList>
    </citation>
    <scope>NUCLEOTIDE SEQUENCE</scope>
    <source>
        <strain evidence="5">TRIP AH-1</strain>
    </source>
</reference>
<keyword evidence="3" id="KW-0274">FAD</keyword>
<dbReference type="SMART" id="SM00893">
    <property type="entry name" value="ETF"/>
    <property type="match status" value="1"/>
</dbReference>
<dbReference type="AlphaFoldDB" id="A0A445MWR5"/>
<dbReference type="GO" id="GO:0033539">
    <property type="term" value="P:fatty acid beta-oxidation using acyl-CoA dehydrogenase"/>
    <property type="evidence" value="ECO:0007669"/>
    <property type="project" value="TreeGrafter"/>
</dbReference>
<dbReference type="Gene3D" id="3.40.50.1220">
    <property type="entry name" value="TPP-binding domain"/>
    <property type="match status" value="1"/>
</dbReference>
<dbReference type="Gene3D" id="3.40.50.620">
    <property type="entry name" value="HUPs"/>
    <property type="match status" value="1"/>
</dbReference>
<dbReference type="PIRSF" id="PIRSF000089">
    <property type="entry name" value="Electra_flavoP_a"/>
    <property type="match status" value="1"/>
</dbReference>
<comment type="cofactor">
    <cofactor evidence="3">
        <name>FAD</name>
        <dbReference type="ChEBI" id="CHEBI:57692"/>
    </cofactor>
    <text evidence="3">Binds 1 FAD per dimer.</text>
</comment>
<dbReference type="PANTHER" id="PTHR43153">
    <property type="entry name" value="ELECTRON TRANSFER FLAVOPROTEIN ALPHA"/>
    <property type="match status" value="1"/>
</dbReference>
<evidence type="ECO:0000313" key="5">
    <source>
        <dbReference type="EMBL" id="SPD73822.1"/>
    </source>
</evidence>
<feature type="binding site" evidence="3">
    <location>
        <begin position="223"/>
        <end position="227"/>
    </location>
    <ligand>
        <name>FAD</name>
        <dbReference type="ChEBI" id="CHEBI:57692"/>
    </ligand>
</feature>
<keyword evidence="2" id="KW-0249">Electron transport</keyword>
<dbReference type="Pfam" id="PF00766">
    <property type="entry name" value="ETF_alpha"/>
    <property type="match status" value="1"/>
</dbReference>
<dbReference type="SUPFAM" id="SSF52402">
    <property type="entry name" value="Adenine nucleotide alpha hydrolases-like"/>
    <property type="match status" value="1"/>
</dbReference>
<dbReference type="EMBL" id="OJIN01000112">
    <property type="protein sequence ID" value="SPD73822.1"/>
    <property type="molecule type" value="Genomic_DNA"/>
</dbReference>
<dbReference type="GO" id="GO:0050660">
    <property type="term" value="F:flavin adenine dinucleotide binding"/>
    <property type="evidence" value="ECO:0007669"/>
    <property type="project" value="InterPro"/>
</dbReference>
<feature type="binding site" evidence="3">
    <location>
        <position position="261"/>
    </location>
    <ligand>
        <name>FAD</name>
        <dbReference type="ChEBI" id="CHEBI:57692"/>
    </ligand>
</feature>
<organism evidence="5">
    <name type="scientific">uncultured Desulfobacterium sp</name>
    <dbReference type="NCBI Taxonomy" id="201089"/>
    <lineage>
        <taxon>Bacteria</taxon>
        <taxon>Pseudomonadati</taxon>
        <taxon>Thermodesulfobacteriota</taxon>
        <taxon>Desulfobacteria</taxon>
        <taxon>Desulfobacterales</taxon>
        <taxon>Desulfobacteriaceae</taxon>
        <taxon>Desulfobacterium</taxon>
        <taxon>environmental samples</taxon>
    </lineage>
</organism>
<dbReference type="InterPro" id="IPR014729">
    <property type="entry name" value="Rossmann-like_a/b/a_fold"/>
</dbReference>
<dbReference type="GO" id="GO:0009055">
    <property type="term" value="F:electron transfer activity"/>
    <property type="evidence" value="ECO:0007669"/>
    <property type="project" value="InterPro"/>
</dbReference>
<dbReference type="InterPro" id="IPR001308">
    <property type="entry name" value="ETF_a/FixB"/>
</dbReference>
<feature type="binding site" evidence="3">
    <location>
        <begin position="240"/>
        <end position="247"/>
    </location>
    <ligand>
        <name>FAD</name>
        <dbReference type="ChEBI" id="CHEBI:57692"/>
    </ligand>
</feature>
<dbReference type="InterPro" id="IPR014730">
    <property type="entry name" value="ETF_a/b_N"/>
</dbReference>
<keyword evidence="2" id="KW-0813">Transport</keyword>
<dbReference type="PANTHER" id="PTHR43153:SF1">
    <property type="entry name" value="ELECTRON TRANSFER FLAVOPROTEIN SUBUNIT ALPHA, MITOCHONDRIAL"/>
    <property type="match status" value="1"/>
</dbReference>
<feature type="domain" description="Electron transfer flavoprotein alpha/beta-subunit N-terminal" evidence="4">
    <location>
        <begin position="2"/>
        <end position="168"/>
    </location>
</feature>